<evidence type="ECO:0000313" key="13">
    <source>
        <dbReference type="EMBL" id="KAI3436302.1"/>
    </source>
</evidence>
<dbReference type="CDD" id="cd01641">
    <property type="entry name" value="Bacterial_IMPase_like_1"/>
    <property type="match status" value="1"/>
</dbReference>
<dbReference type="InterPro" id="IPR020583">
    <property type="entry name" value="Inositol_monoP_metal-BS"/>
</dbReference>
<protein>
    <recommendedName>
        <fullName evidence="4">histidinol-phosphatase</fullName>
        <ecNumber evidence="4">3.1.3.15</ecNumber>
    </recommendedName>
    <alternativeName>
        <fullName evidence="10">Histidinol-phosphate phosphatase</fullName>
    </alternativeName>
</protein>
<dbReference type="PRINTS" id="PR00377">
    <property type="entry name" value="IMPHPHTASES"/>
</dbReference>
<dbReference type="SUPFAM" id="SSF56655">
    <property type="entry name" value="Carbohydrate phosphatase"/>
    <property type="match status" value="1"/>
</dbReference>
<evidence type="ECO:0000256" key="4">
    <source>
        <dbReference type="ARBA" id="ARBA00013085"/>
    </source>
</evidence>
<keyword evidence="14" id="KW-1185">Reference proteome</keyword>
<evidence type="ECO:0000256" key="12">
    <source>
        <dbReference type="PIRSR" id="PIRSR600760-2"/>
    </source>
</evidence>
<evidence type="ECO:0000256" key="8">
    <source>
        <dbReference type="ARBA" id="ARBA00022842"/>
    </source>
</evidence>
<keyword evidence="9" id="KW-0368">Histidine biosynthesis</keyword>
<dbReference type="Proteomes" id="UP001055712">
    <property type="component" value="Unassembled WGS sequence"/>
</dbReference>
<feature type="binding site" evidence="12">
    <location>
        <position position="138"/>
    </location>
    <ligand>
        <name>Mg(2+)</name>
        <dbReference type="ChEBI" id="CHEBI:18420"/>
        <label>1</label>
        <note>catalytic</note>
    </ligand>
</feature>
<sequence length="318" mass="33945">MPAAATACAAGRARTAFRPLTATPRQSRSCRRVILMRPAASADAVAVAPAACSPELVALAHRLADTAAAVTSRYFRTPVAVDVKQDTSPVTIADREAELAMREVLRQQCPDHGIFGEEQGYLAGSGGSEYLWVIDPIDGTKSFITGKPLFGTLIALLHRGEPVLGIIDQPILKERWVGITGQQSTFNGAPISTRSCVAVGDAYLYATTPHMFEGEGEAAFNRVRDAVRIPMYGCDCYAYGLLAAGYCDLVVEADLKPYDYMALVPVIQGAGGTITDWRGQPLRWQAGTEGDVSACSGEVLAAGDARSHQQALQLLAWK</sequence>
<dbReference type="NCBIfam" id="TIGR02067">
    <property type="entry name" value="his_9_HisN"/>
    <property type="match status" value="1"/>
</dbReference>
<evidence type="ECO:0000256" key="1">
    <source>
        <dbReference type="ARBA" id="ARBA00001946"/>
    </source>
</evidence>
<keyword evidence="6 12" id="KW-0479">Metal-binding</keyword>
<dbReference type="OrthoDB" id="10254945at2759"/>
<dbReference type="GO" id="GO:0046872">
    <property type="term" value="F:metal ion binding"/>
    <property type="evidence" value="ECO:0007669"/>
    <property type="project" value="UniProtKB-KW"/>
</dbReference>
<evidence type="ECO:0000256" key="3">
    <source>
        <dbReference type="ARBA" id="ARBA00009759"/>
    </source>
</evidence>
<comment type="caution">
    <text evidence="13">The sequence shown here is derived from an EMBL/GenBank/DDBJ whole genome shotgun (WGS) entry which is preliminary data.</text>
</comment>
<dbReference type="Pfam" id="PF00459">
    <property type="entry name" value="Inositol_P"/>
    <property type="match status" value="1"/>
</dbReference>
<comment type="catalytic activity">
    <reaction evidence="11">
        <text>L-histidinol phosphate + H2O = L-histidinol + phosphate</text>
        <dbReference type="Rhea" id="RHEA:14465"/>
        <dbReference type="ChEBI" id="CHEBI:15377"/>
        <dbReference type="ChEBI" id="CHEBI:43474"/>
        <dbReference type="ChEBI" id="CHEBI:57699"/>
        <dbReference type="ChEBI" id="CHEBI:57980"/>
        <dbReference type="EC" id="3.1.3.15"/>
    </reaction>
</comment>
<evidence type="ECO:0000256" key="11">
    <source>
        <dbReference type="ARBA" id="ARBA00049158"/>
    </source>
</evidence>
<dbReference type="PANTHER" id="PTHR43200">
    <property type="entry name" value="PHOSPHATASE"/>
    <property type="match status" value="1"/>
</dbReference>
<keyword evidence="8 12" id="KW-0460">Magnesium</keyword>
<dbReference type="InterPro" id="IPR011809">
    <property type="entry name" value="His_9_proposed"/>
</dbReference>
<dbReference type="GO" id="GO:0000105">
    <property type="term" value="P:L-histidine biosynthetic process"/>
    <property type="evidence" value="ECO:0007669"/>
    <property type="project" value="UniProtKB-KW"/>
</dbReference>
<dbReference type="EMBL" id="SIDB01000002">
    <property type="protein sequence ID" value="KAI3436302.1"/>
    <property type="molecule type" value="Genomic_DNA"/>
</dbReference>
<comment type="cofactor">
    <cofactor evidence="1 12">
        <name>Mg(2+)</name>
        <dbReference type="ChEBI" id="CHEBI:18420"/>
    </cofactor>
</comment>
<feature type="binding site" evidence="12">
    <location>
        <position position="137"/>
    </location>
    <ligand>
        <name>Mg(2+)</name>
        <dbReference type="ChEBI" id="CHEBI:18420"/>
        <label>1</label>
        <note>catalytic</note>
    </ligand>
</feature>
<dbReference type="Gene3D" id="3.30.540.10">
    <property type="entry name" value="Fructose-1,6-Bisphosphatase, subunit A, domain 1"/>
    <property type="match status" value="1"/>
</dbReference>
<reference evidence="13" key="1">
    <citation type="journal article" date="2019" name="Plant J.">
        <title>Chlorella vulgaris genome assembly and annotation reveals the molecular basis for metabolic acclimation to high light conditions.</title>
        <authorList>
            <person name="Cecchin M."/>
            <person name="Marcolungo L."/>
            <person name="Rossato M."/>
            <person name="Girolomoni L."/>
            <person name="Cosentino E."/>
            <person name="Cuine S."/>
            <person name="Li-Beisson Y."/>
            <person name="Delledonne M."/>
            <person name="Ballottari M."/>
        </authorList>
    </citation>
    <scope>NUCLEOTIDE SEQUENCE</scope>
    <source>
        <strain evidence="13">211/11P</strain>
    </source>
</reference>
<gene>
    <name evidence="13" type="ORF">D9Q98_002355</name>
</gene>
<keyword evidence="7" id="KW-0378">Hydrolase</keyword>
<dbReference type="AlphaFoldDB" id="A0A9D4TWD4"/>
<comment type="similarity">
    <text evidence="3">Belongs to the inositol monophosphatase superfamily.</text>
</comment>
<dbReference type="PROSITE" id="PS00629">
    <property type="entry name" value="IMP_1"/>
    <property type="match status" value="1"/>
</dbReference>
<keyword evidence="5" id="KW-0028">Amino-acid biosynthesis</keyword>
<evidence type="ECO:0000256" key="10">
    <source>
        <dbReference type="ARBA" id="ARBA00033209"/>
    </source>
</evidence>
<dbReference type="GO" id="GO:0004401">
    <property type="term" value="F:histidinol-phosphatase activity"/>
    <property type="evidence" value="ECO:0007669"/>
    <property type="project" value="UniProtKB-EC"/>
</dbReference>
<comment type="pathway">
    <text evidence="2">Amino-acid biosynthesis; L-histidine biosynthesis; L-histidine from 5-phospho-alpha-D-ribose 1-diphosphate: step 8/9.</text>
</comment>
<proteinExistence type="inferred from homology"/>
<dbReference type="InterPro" id="IPR000760">
    <property type="entry name" value="Inositol_monophosphatase-like"/>
</dbReference>
<accession>A0A9D4TWD4</accession>
<feature type="binding site" evidence="12">
    <location>
        <position position="259"/>
    </location>
    <ligand>
        <name>Mg(2+)</name>
        <dbReference type="ChEBI" id="CHEBI:18420"/>
        <label>1</label>
        <note>catalytic</note>
    </ligand>
</feature>
<dbReference type="InterPro" id="IPR051090">
    <property type="entry name" value="Inositol_monoP_superfamily"/>
</dbReference>
<dbReference type="EC" id="3.1.3.15" evidence="4"/>
<evidence type="ECO:0000256" key="7">
    <source>
        <dbReference type="ARBA" id="ARBA00022801"/>
    </source>
</evidence>
<feature type="binding site" evidence="12">
    <location>
        <position position="135"/>
    </location>
    <ligand>
        <name>Mg(2+)</name>
        <dbReference type="ChEBI" id="CHEBI:18420"/>
        <label>1</label>
        <note>catalytic</note>
    </ligand>
</feature>
<evidence type="ECO:0000256" key="9">
    <source>
        <dbReference type="ARBA" id="ARBA00023102"/>
    </source>
</evidence>
<evidence type="ECO:0000256" key="6">
    <source>
        <dbReference type="ARBA" id="ARBA00022723"/>
    </source>
</evidence>
<dbReference type="FunFam" id="3.30.540.10:FF:000030">
    <property type="entry name" value="Inositol monophosphatase"/>
    <property type="match status" value="1"/>
</dbReference>
<reference evidence="13" key="2">
    <citation type="submission" date="2020-11" db="EMBL/GenBank/DDBJ databases">
        <authorList>
            <person name="Cecchin M."/>
            <person name="Marcolungo L."/>
            <person name="Rossato M."/>
            <person name="Girolomoni L."/>
            <person name="Cosentino E."/>
            <person name="Cuine S."/>
            <person name="Li-Beisson Y."/>
            <person name="Delledonne M."/>
            <person name="Ballottari M."/>
        </authorList>
    </citation>
    <scope>NUCLEOTIDE SEQUENCE</scope>
    <source>
        <strain evidence="13">211/11P</strain>
        <tissue evidence="13">Whole cell</tissue>
    </source>
</reference>
<evidence type="ECO:0000256" key="5">
    <source>
        <dbReference type="ARBA" id="ARBA00022605"/>
    </source>
</evidence>
<dbReference type="FunFam" id="3.40.190.80:FF:000013">
    <property type="entry name" value="Inositol monophosphatase"/>
    <property type="match status" value="1"/>
</dbReference>
<feature type="binding site" evidence="12">
    <location>
        <position position="117"/>
    </location>
    <ligand>
        <name>Mg(2+)</name>
        <dbReference type="ChEBI" id="CHEBI:18420"/>
        <label>1</label>
        <note>catalytic</note>
    </ligand>
</feature>
<evidence type="ECO:0000313" key="14">
    <source>
        <dbReference type="Proteomes" id="UP001055712"/>
    </source>
</evidence>
<organism evidence="13 14">
    <name type="scientific">Chlorella vulgaris</name>
    <name type="common">Green alga</name>
    <dbReference type="NCBI Taxonomy" id="3077"/>
    <lineage>
        <taxon>Eukaryota</taxon>
        <taxon>Viridiplantae</taxon>
        <taxon>Chlorophyta</taxon>
        <taxon>core chlorophytes</taxon>
        <taxon>Trebouxiophyceae</taxon>
        <taxon>Chlorellales</taxon>
        <taxon>Chlorellaceae</taxon>
        <taxon>Chlorella clade</taxon>
        <taxon>Chlorella</taxon>
    </lineage>
</organism>
<dbReference type="Gene3D" id="3.40.190.80">
    <property type="match status" value="1"/>
</dbReference>
<name>A0A9D4TWD4_CHLVU</name>
<evidence type="ECO:0000256" key="2">
    <source>
        <dbReference type="ARBA" id="ARBA00004970"/>
    </source>
</evidence>
<dbReference type="PANTHER" id="PTHR43200:SF6">
    <property type="entry name" value="3'(2'),5'-BISPHOSPHATE NUCLEOTIDASE"/>
    <property type="match status" value="1"/>
</dbReference>